<dbReference type="EMBL" id="CM004471">
    <property type="protein sequence ID" value="OCT87406.1"/>
    <property type="molecule type" value="Genomic_DNA"/>
</dbReference>
<evidence type="ECO:0000313" key="1">
    <source>
        <dbReference type="EMBL" id="OCT87406.1"/>
    </source>
</evidence>
<dbReference type="Proteomes" id="UP000694892">
    <property type="component" value="Chromosome 3S"/>
</dbReference>
<dbReference type="AlphaFoldDB" id="A0A974HRN3"/>
<proteinExistence type="predicted"/>
<organism evidence="1 2">
    <name type="scientific">Xenopus laevis</name>
    <name type="common">African clawed frog</name>
    <dbReference type="NCBI Taxonomy" id="8355"/>
    <lineage>
        <taxon>Eukaryota</taxon>
        <taxon>Metazoa</taxon>
        <taxon>Chordata</taxon>
        <taxon>Craniata</taxon>
        <taxon>Vertebrata</taxon>
        <taxon>Euteleostomi</taxon>
        <taxon>Amphibia</taxon>
        <taxon>Batrachia</taxon>
        <taxon>Anura</taxon>
        <taxon>Pipoidea</taxon>
        <taxon>Pipidae</taxon>
        <taxon>Xenopodinae</taxon>
        <taxon>Xenopus</taxon>
        <taxon>Xenopus</taxon>
    </lineage>
</organism>
<gene>
    <name evidence="1" type="ORF">XELAEV_18021101mg</name>
</gene>
<sequence>MKSYWEEVLNIINKLTCSNITIDHQAQILLHLPFGEKKRWDTLTLFLLQSVKALVPKKWKTELALTLTEWIINTEEMRRMEEIAHLIHNQSNTFWKIWSPWITYIKSL</sequence>
<reference evidence="2" key="1">
    <citation type="journal article" date="2016" name="Nature">
        <title>Genome evolution in the allotetraploid frog Xenopus laevis.</title>
        <authorList>
            <person name="Session A.M."/>
            <person name="Uno Y."/>
            <person name="Kwon T."/>
            <person name="Chapman J.A."/>
            <person name="Toyoda A."/>
            <person name="Takahashi S."/>
            <person name="Fukui A."/>
            <person name="Hikosaka A."/>
            <person name="Suzuki A."/>
            <person name="Kondo M."/>
            <person name="van Heeringen S.J."/>
            <person name="Quigley I."/>
            <person name="Heinz S."/>
            <person name="Ogino H."/>
            <person name="Ochi H."/>
            <person name="Hellsten U."/>
            <person name="Lyons J.B."/>
            <person name="Simakov O."/>
            <person name="Putnam N."/>
            <person name="Stites J."/>
            <person name="Kuroki Y."/>
            <person name="Tanaka T."/>
            <person name="Michiue T."/>
            <person name="Watanabe M."/>
            <person name="Bogdanovic O."/>
            <person name="Lister R."/>
            <person name="Georgiou G."/>
            <person name="Paranjpe S.S."/>
            <person name="van Kruijsbergen I."/>
            <person name="Shu S."/>
            <person name="Carlson J."/>
            <person name="Kinoshita T."/>
            <person name="Ohta Y."/>
            <person name="Mawaribuchi S."/>
            <person name="Jenkins J."/>
            <person name="Grimwood J."/>
            <person name="Schmutz J."/>
            <person name="Mitros T."/>
            <person name="Mozaffari S.V."/>
            <person name="Suzuki Y."/>
            <person name="Haramoto Y."/>
            <person name="Yamamoto T.S."/>
            <person name="Takagi C."/>
            <person name="Heald R."/>
            <person name="Miller K."/>
            <person name="Haudenschild C."/>
            <person name="Kitzman J."/>
            <person name="Nakayama T."/>
            <person name="Izutsu Y."/>
            <person name="Robert J."/>
            <person name="Fortriede J."/>
            <person name="Burns K."/>
            <person name="Lotay V."/>
            <person name="Karimi K."/>
            <person name="Yasuoka Y."/>
            <person name="Dichmann D.S."/>
            <person name="Flajnik M.F."/>
            <person name="Houston D.W."/>
            <person name="Shendure J."/>
            <person name="DuPasquier L."/>
            <person name="Vize P.D."/>
            <person name="Zorn A.M."/>
            <person name="Ito M."/>
            <person name="Marcotte E.M."/>
            <person name="Wallingford J.B."/>
            <person name="Ito Y."/>
            <person name="Asashima M."/>
            <person name="Ueno N."/>
            <person name="Matsuda Y."/>
            <person name="Veenstra G.J."/>
            <person name="Fujiyama A."/>
            <person name="Harland R.M."/>
            <person name="Taira M."/>
            <person name="Rokhsar D.S."/>
        </authorList>
    </citation>
    <scope>NUCLEOTIDE SEQUENCE [LARGE SCALE GENOMIC DNA]</scope>
    <source>
        <strain evidence="2">J</strain>
    </source>
</reference>
<accession>A0A974HRN3</accession>
<name>A0A974HRN3_XENLA</name>
<protein>
    <submittedName>
        <fullName evidence="1">Uncharacterized protein</fullName>
    </submittedName>
</protein>
<evidence type="ECO:0000313" key="2">
    <source>
        <dbReference type="Proteomes" id="UP000694892"/>
    </source>
</evidence>